<comment type="caution">
    <text evidence="9">The sequence shown here is derived from an EMBL/GenBank/DDBJ whole genome shotgun (WGS) entry which is preliminary data.</text>
</comment>
<organism evidence="9 10">
    <name type="scientific">Oleispira antarctica</name>
    <dbReference type="NCBI Taxonomy" id="188908"/>
    <lineage>
        <taxon>Bacteria</taxon>
        <taxon>Pseudomonadati</taxon>
        <taxon>Pseudomonadota</taxon>
        <taxon>Gammaproteobacteria</taxon>
        <taxon>Oceanospirillales</taxon>
        <taxon>Oceanospirillaceae</taxon>
        <taxon>Oleispira</taxon>
    </lineage>
</organism>
<comment type="subcellular location">
    <subcellularLocation>
        <location evidence="1">Cell membrane</location>
        <topology evidence="1">Multi-pass membrane protein</topology>
    </subcellularLocation>
    <subcellularLocation>
        <location evidence="6">Membrane</location>
        <topology evidence="6">Multi-pass membrane protein</topology>
    </subcellularLocation>
</comment>
<reference evidence="10" key="1">
    <citation type="journal article" date="2017" name="Proc. Natl. Acad. Sci. U.S.A.">
        <title>Simulation of Deepwater Horizon oil plume reveals substrate specialization within a complex community of hydrocarbon degraders.</title>
        <authorList>
            <person name="Hu P."/>
            <person name="Dubinsky E.A."/>
            <person name="Probst A.J."/>
            <person name="Wang J."/>
            <person name="Sieber C.M.K."/>
            <person name="Tom L.M."/>
            <person name="Gardinali P."/>
            <person name="Banfield J.F."/>
            <person name="Atlas R.M."/>
            <person name="Andersen G.L."/>
        </authorList>
    </citation>
    <scope>NUCLEOTIDE SEQUENCE [LARGE SCALE GENOMIC DNA]</scope>
</reference>
<evidence type="ECO:0000259" key="8">
    <source>
        <dbReference type="Pfam" id="PF01618"/>
    </source>
</evidence>
<evidence type="ECO:0000256" key="3">
    <source>
        <dbReference type="ARBA" id="ARBA00022692"/>
    </source>
</evidence>
<keyword evidence="3 7" id="KW-0812">Transmembrane</keyword>
<keyword evidence="2" id="KW-1003">Cell membrane</keyword>
<comment type="similarity">
    <text evidence="6">Belongs to the exbB/tolQ family.</text>
</comment>
<keyword evidence="5 7" id="KW-0472">Membrane</keyword>
<proteinExistence type="inferred from homology"/>
<evidence type="ECO:0000313" key="9">
    <source>
        <dbReference type="EMBL" id="OUS40462.1"/>
    </source>
</evidence>
<dbReference type="GO" id="GO:0005886">
    <property type="term" value="C:plasma membrane"/>
    <property type="evidence" value="ECO:0007669"/>
    <property type="project" value="UniProtKB-SubCell"/>
</dbReference>
<dbReference type="Pfam" id="PF01618">
    <property type="entry name" value="MotA_ExbB"/>
    <property type="match status" value="1"/>
</dbReference>
<dbReference type="GO" id="GO:0017038">
    <property type="term" value="P:protein import"/>
    <property type="evidence" value="ECO:0007669"/>
    <property type="project" value="TreeGrafter"/>
</dbReference>
<accession>A0A1Y5HZJ7</accession>
<feature type="transmembrane region" description="Helical" evidence="7">
    <location>
        <begin position="106"/>
        <end position="134"/>
    </location>
</feature>
<gene>
    <name evidence="9" type="ORF">A9R00_05880</name>
</gene>
<dbReference type="PANTHER" id="PTHR30625:SF11">
    <property type="entry name" value="MOTA_TOLQ_EXBB PROTON CHANNEL DOMAIN-CONTAINING PROTEIN"/>
    <property type="match status" value="1"/>
</dbReference>
<evidence type="ECO:0000256" key="5">
    <source>
        <dbReference type="ARBA" id="ARBA00023136"/>
    </source>
</evidence>
<dbReference type="PANTHER" id="PTHR30625">
    <property type="entry name" value="PROTEIN TOLQ"/>
    <property type="match status" value="1"/>
</dbReference>
<sequence>MFEIIQSGGWMMIPIVICSILAAAITGERFWTLRTSQIAPANLLGQVWGWVKNSQLDAARIKELRENSPLGRVLAAGLMNSKHGRDIMKESIQEVASHEIHEMERYLNALGTIAAVAPLMGLLGTVIGMIKVFAEIMLAGTGQAGMLAGGISEALVTTAGGLAIAIPALICHRMLQRRVDELVVFMEQESIKLVDVLHGEREVADAPESKQPVGA</sequence>
<dbReference type="EMBL" id="MABE01000335">
    <property type="protein sequence ID" value="OUS40462.1"/>
    <property type="molecule type" value="Genomic_DNA"/>
</dbReference>
<dbReference type="AlphaFoldDB" id="A0A1Y5HZJ7"/>
<evidence type="ECO:0000256" key="1">
    <source>
        <dbReference type="ARBA" id="ARBA00004651"/>
    </source>
</evidence>
<dbReference type="InterPro" id="IPR050790">
    <property type="entry name" value="ExbB/TolQ_transport"/>
</dbReference>
<evidence type="ECO:0000256" key="6">
    <source>
        <dbReference type="RuleBase" id="RU004057"/>
    </source>
</evidence>
<evidence type="ECO:0000256" key="7">
    <source>
        <dbReference type="SAM" id="Phobius"/>
    </source>
</evidence>
<keyword evidence="6" id="KW-0653">Protein transport</keyword>
<evidence type="ECO:0000313" key="10">
    <source>
        <dbReference type="Proteomes" id="UP000227088"/>
    </source>
</evidence>
<feature type="transmembrane region" description="Helical" evidence="7">
    <location>
        <begin position="12"/>
        <end position="31"/>
    </location>
</feature>
<name>A0A1Y5HZJ7_OLEAN</name>
<dbReference type="InterPro" id="IPR002898">
    <property type="entry name" value="MotA_ExbB_proton_chnl"/>
</dbReference>
<feature type="domain" description="MotA/TolQ/ExbB proton channel" evidence="8">
    <location>
        <begin position="66"/>
        <end position="187"/>
    </location>
</feature>
<keyword evidence="4 7" id="KW-1133">Transmembrane helix</keyword>
<keyword evidence="6" id="KW-0813">Transport</keyword>
<evidence type="ECO:0000256" key="4">
    <source>
        <dbReference type="ARBA" id="ARBA00022989"/>
    </source>
</evidence>
<feature type="transmembrane region" description="Helical" evidence="7">
    <location>
        <begin position="146"/>
        <end position="170"/>
    </location>
</feature>
<dbReference type="Proteomes" id="UP000227088">
    <property type="component" value="Unassembled WGS sequence"/>
</dbReference>
<protein>
    <submittedName>
        <fullName evidence="9">Biopolymer transporter ExbB</fullName>
    </submittedName>
</protein>
<evidence type="ECO:0000256" key="2">
    <source>
        <dbReference type="ARBA" id="ARBA00022475"/>
    </source>
</evidence>